<accession>A0A6A4S7U6</accession>
<name>A0A6A4S7U6_SCOMX</name>
<evidence type="ECO:0000313" key="2">
    <source>
        <dbReference type="Proteomes" id="UP000438429"/>
    </source>
</evidence>
<gene>
    <name evidence="1" type="ORF">F2P81_019696</name>
</gene>
<protein>
    <submittedName>
        <fullName evidence="1">Uncharacterized protein</fullName>
    </submittedName>
</protein>
<evidence type="ECO:0000313" key="1">
    <source>
        <dbReference type="EMBL" id="KAF0028609.1"/>
    </source>
</evidence>
<proteinExistence type="predicted"/>
<sequence length="121" mass="13482">MKKRVVRRREGNEGRRILTAFDSGRVRTQSLRSHKDFMFQSSCLQCSYETVFMFGSSTPQSDFNPPDLFTAASYVSSAADPSGLDSSSMIHTCSGSLQLFLRSVSSLQLSSITEEEIELKP</sequence>
<comment type="caution">
    <text evidence="1">The sequence shown here is derived from an EMBL/GenBank/DDBJ whole genome shotgun (WGS) entry which is preliminary data.</text>
</comment>
<dbReference type="Proteomes" id="UP000438429">
    <property type="component" value="Unassembled WGS sequence"/>
</dbReference>
<reference evidence="1 2" key="1">
    <citation type="submission" date="2019-06" db="EMBL/GenBank/DDBJ databases">
        <title>Draft genomes of female and male turbot (Scophthalmus maximus).</title>
        <authorList>
            <person name="Xu H."/>
            <person name="Xu X.-W."/>
            <person name="Shao C."/>
            <person name="Chen S."/>
        </authorList>
    </citation>
    <scope>NUCLEOTIDE SEQUENCE [LARGE SCALE GENOMIC DNA]</scope>
    <source>
        <strain evidence="1">Ysfricsl-2016a</strain>
        <tissue evidence="1">Blood</tissue>
    </source>
</reference>
<dbReference type="EMBL" id="VEVO01000017">
    <property type="protein sequence ID" value="KAF0028609.1"/>
    <property type="molecule type" value="Genomic_DNA"/>
</dbReference>
<organism evidence="1 2">
    <name type="scientific">Scophthalmus maximus</name>
    <name type="common">Turbot</name>
    <name type="synonym">Psetta maxima</name>
    <dbReference type="NCBI Taxonomy" id="52904"/>
    <lineage>
        <taxon>Eukaryota</taxon>
        <taxon>Metazoa</taxon>
        <taxon>Chordata</taxon>
        <taxon>Craniata</taxon>
        <taxon>Vertebrata</taxon>
        <taxon>Euteleostomi</taxon>
        <taxon>Actinopterygii</taxon>
        <taxon>Neopterygii</taxon>
        <taxon>Teleostei</taxon>
        <taxon>Neoteleostei</taxon>
        <taxon>Acanthomorphata</taxon>
        <taxon>Carangaria</taxon>
        <taxon>Pleuronectiformes</taxon>
        <taxon>Pleuronectoidei</taxon>
        <taxon>Scophthalmidae</taxon>
        <taxon>Scophthalmus</taxon>
    </lineage>
</organism>
<dbReference type="AlphaFoldDB" id="A0A6A4S7U6"/>